<evidence type="ECO:0000259" key="5">
    <source>
        <dbReference type="PROSITE" id="PS01124"/>
    </source>
</evidence>
<evidence type="ECO:0000313" key="6">
    <source>
        <dbReference type="EMBL" id="OWJ65535.1"/>
    </source>
</evidence>
<dbReference type="InterPro" id="IPR018060">
    <property type="entry name" value="HTH_AraC"/>
</dbReference>
<dbReference type="InterPro" id="IPR020449">
    <property type="entry name" value="Tscrpt_reg_AraC-type_HTH"/>
</dbReference>
<dbReference type="EMBL" id="NHON01000036">
    <property type="protein sequence ID" value="OWJ65535.1"/>
    <property type="molecule type" value="Genomic_DNA"/>
</dbReference>
<keyword evidence="1" id="KW-0805">Transcription regulation</keyword>
<feature type="region of interest" description="Disordered" evidence="4">
    <location>
        <begin position="294"/>
        <end position="331"/>
    </location>
</feature>
<evidence type="ECO:0000256" key="3">
    <source>
        <dbReference type="ARBA" id="ARBA00023163"/>
    </source>
</evidence>
<organism evidence="6 7">
    <name type="scientific">Inquilinus limosus</name>
    <dbReference type="NCBI Taxonomy" id="171674"/>
    <lineage>
        <taxon>Bacteria</taxon>
        <taxon>Pseudomonadati</taxon>
        <taxon>Pseudomonadota</taxon>
        <taxon>Alphaproteobacteria</taxon>
        <taxon>Rhodospirillales</taxon>
        <taxon>Rhodospirillaceae</taxon>
        <taxon>Inquilinus</taxon>
    </lineage>
</organism>
<feature type="compositionally biased region" description="Polar residues" evidence="4">
    <location>
        <begin position="322"/>
        <end position="331"/>
    </location>
</feature>
<evidence type="ECO:0000256" key="2">
    <source>
        <dbReference type="ARBA" id="ARBA00023125"/>
    </source>
</evidence>
<dbReference type="InterPro" id="IPR009057">
    <property type="entry name" value="Homeodomain-like_sf"/>
</dbReference>
<dbReference type="SMART" id="SM00342">
    <property type="entry name" value="HTH_ARAC"/>
    <property type="match status" value="1"/>
</dbReference>
<evidence type="ECO:0000313" key="7">
    <source>
        <dbReference type="Proteomes" id="UP000196655"/>
    </source>
</evidence>
<gene>
    <name evidence="6" type="ORF">BWR60_19250</name>
</gene>
<dbReference type="RefSeq" id="WP_088152650.1">
    <property type="nucleotide sequence ID" value="NZ_NHON01000036.1"/>
</dbReference>
<proteinExistence type="predicted"/>
<feature type="domain" description="HTH araC/xylS-type" evidence="5">
    <location>
        <begin position="167"/>
        <end position="265"/>
    </location>
</feature>
<dbReference type="SUPFAM" id="SSF46689">
    <property type="entry name" value="Homeodomain-like"/>
    <property type="match status" value="2"/>
</dbReference>
<dbReference type="GO" id="GO:0043565">
    <property type="term" value="F:sequence-specific DNA binding"/>
    <property type="evidence" value="ECO:0007669"/>
    <property type="project" value="InterPro"/>
</dbReference>
<keyword evidence="3" id="KW-0804">Transcription</keyword>
<sequence>MPAETILQRPMMAVFDYRCSAGPGDRPFTELHAGHSVSYVRRGSFGCRQLGRADELVAGSVLVGHPGDEFTCTHEHHHGGDECLSFELAPALVEAISDDRTAWRAGAMPPLPGLMVLGELAQATAEGRSDLGLDEVGIAFAARFVALVTGRPPHRTEPAARDRRRAVEAALWIDANADQPVDLDGAARTVGLSPFHFLRLFARSLGVTPHQYLVRARLRRAARLLAEDARPVTDIAYDVGFGDLSNFVRSFHRAAGVSPQRFRKAARGDRGILLERLAPAGLNSSWRGAERCGHPEAGACSPGWPRPCEARHDGSEARGPLTTPSASSDRR</sequence>
<evidence type="ECO:0000256" key="1">
    <source>
        <dbReference type="ARBA" id="ARBA00023015"/>
    </source>
</evidence>
<keyword evidence="2" id="KW-0238">DNA-binding</keyword>
<protein>
    <submittedName>
        <fullName evidence="6">AraC family transcriptional regulator</fullName>
    </submittedName>
</protein>
<accession>A0A211ZJR7</accession>
<reference evidence="7" key="1">
    <citation type="submission" date="2017-05" db="EMBL/GenBank/DDBJ databases">
        <authorList>
            <person name="Macchi M."/>
            <person name="Festa S."/>
            <person name="Coppotelli B.M."/>
            <person name="Morelli I.S."/>
        </authorList>
    </citation>
    <scope>NUCLEOTIDE SEQUENCE [LARGE SCALE GENOMIC DNA]</scope>
    <source>
        <strain evidence="7">I</strain>
    </source>
</reference>
<dbReference type="PANTHER" id="PTHR46796:SF14">
    <property type="entry name" value="TRANSCRIPTIONAL REGULATORY PROTEIN"/>
    <property type="match status" value="1"/>
</dbReference>
<dbReference type="STRING" id="1122125.GCA_000423185_00900"/>
<dbReference type="GO" id="GO:0003700">
    <property type="term" value="F:DNA-binding transcription factor activity"/>
    <property type="evidence" value="ECO:0007669"/>
    <property type="project" value="InterPro"/>
</dbReference>
<dbReference type="InterPro" id="IPR050204">
    <property type="entry name" value="AraC_XylS_family_regulators"/>
</dbReference>
<dbReference type="PANTHER" id="PTHR46796">
    <property type="entry name" value="HTH-TYPE TRANSCRIPTIONAL ACTIVATOR RHAS-RELATED"/>
    <property type="match status" value="1"/>
</dbReference>
<keyword evidence="7" id="KW-1185">Reference proteome</keyword>
<dbReference type="Proteomes" id="UP000196655">
    <property type="component" value="Unassembled WGS sequence"/>
</dbReference>
<dbReference type="PRINTS" id="PR00032">
    <property type="entry name" value="HTHARAC"/>
</dbReference>
<evidence type="ECO:0000256" key="4">
    <source>
        <dbReference type="SAM" id="MobiDB-lite"/>
    </source>
</evidence>
<dbReference type="PROSITE" id="PS01124">
    <property type="entry name" value="HTH_ARAC_FAMILY_2"/>
    <property type="match status" value="1"/>
</dbReference>
<comment type="caution">
    <text evidence="6">The sequence shown here is derived from an EMBL/GenBank/DDBJ whole genome shotgun (WGS) entry which is preliminary data.</text>
</comment>
<dbReference type="Pfam" id="PF12833">
    <property type="entry name" value="HTH_18"/>
    <property type="match status" value="1"/>
</dbReference>
<dbReference type="OrthoDB" id="9806208at2"/>
<dbReference type="Gene3D" id="1.10.10.60">
    <property type="entry name" value="Homeodomain-like"/>
    <property type="match status" value="2"/>
</dbReference>
<name>A0A211ZJR7_9PROT</name>
<dbReference type="AlphaFoldDB" id="A0A211ZJR7"/>